<keyword evidence="2 3" id="KW-0804">Transcription</keyword>
<keyword evidence="3" id="KW-0371">Homeobox</keyword>
<evidence type="ECO:0000259" key="5">
    <source>
        <dbReference type="Pfam" id="PF02183"/>
    </source>
</evidence>
<comment type="similarity">
    <text evidence="3">Belongs to the HD-ZIP homeobox family. Class I subfamily.</text>
</comment>
<protein>
    <recommendedName>
        <fullName evidence="3">Homeobox-leucine zipper protein</fullName>
    </recommendedName>
    <alternativeName>
        <fullName evidence="3">HD-ZIP protein</fullName>
    </alternativeName>
    <alternativeName>
        <fullName evidence="3">Homeodomain transcription factor</fullName>
    </alternativeName>
</protein>
<evidence type="ECO:0000256" key="4">
    <source>
        <dbReference type="SAM" id="Coils"/>
    </source>
</evidence>
<reference evidence="6" key="1">
    <citation type="submission" date="2019-09" db="EMBL/GenBank/DDBJ databases">
        <title>Draft genome information of white flower Hibiscus syriacus.</title>
        <authorList>
            <person name="Kim Y.-M."/>
        </authorList>
    </citation>
    <scope>NUCLEOTIDE SEQUENCE [LARGE SCALE GENOMIC DNA]</scope>
    <source>
        <strain evidence="6">YM2019G1</strain>
    </source>
</reference>
<accession>A0A6A2WFZ6</accession>
<organism evidence="6 7">
    <name type="scientific">Hibiscus syriacus</name>
    <name type="common">Rose of Sharon</name>
    <dbReference type="NCBI Taxonomy" id="106335"/>
    <lineage>
        <taxon>Eukaryota</taxon>
        <taxon>Viridiplantae</taxon>
        <taxon>Streptophyta</taxon>
        <taxon>Embryophyta</taxon>
        <taxon>Tracheophyta</taxon>
        <taxon>Spermatophyta</taxon>
        <taxon>Magnoliopsida</taxon>
        <taxon>eudicotyledons</taxon>
        <taxon>Gunneridae</taxon>
        <taxon>Pentapetalae</taxon>
        <taxon>rosids</taxon>
        <taxon>malvids</taxon>
        <taxon>Malvales</taxon>
        <taxon>Malvaceae</taxon>
        <taxon>Malvoideae</taxon>
        <taxon>Hibiscus</taxon>
    </lineage>
</organism>
<keyword evidence="1 3" id="KW-0805">Transcription regulation</keyword>
<evidence type="ECO:0000256" key="3">
    <source>
        <dbReference type="RuleBase" id="RU369038"/>
    </source>
</evidence>
<dbReference type="Pfam" id="PF02183">
    <property type="entry name" value="HALZ"/>
    <property type="match status" value="1"/>
</dbReference>
<dbReference type="InterPro" id="IPR045224">
    <property type="entry name" value="HDZip_class_I_plant"/>
</dbReference>
<dbReference type="InterPro" id="IPR003106">
    <property type="entry name" value="Leu_zip_homeo"/>
</dbReference>
<evidence type="ECO:0000313" key="6">
    <source>
        <dbReference type="EMBL" id="KAE8657752.1"/>
    </source>
</evidence>
<keyword evidence="7" id="KW-1185">Reference proteome</keyword>
<evidence type="ECO:0000256" key="2">
    <source>
        <dbReference type="ARBA" id="ARBA00023163"/>
    </source>
</evidence>
<dbReference type="GO" id="GO:0000981">
    <property type="term" value="F:DNA-binding transcription factor activity, RNA polymerase II-specific"/>
    <property type="evidence" value="ECO:0007669"/>
    <property type="project" value="UniProtKB-UniRule"/>
</dbReference>
<dbReference type="GO" id="GO:0005634">
    <property type="term" value="C:nucleus"/>
    <property type="evidence" value="ECO:0007669"/>
    <property type="project" value="UniProtKB-SubCell"/>
</dbReference>
<keyword evidence="3" id="KW-0539">Nucleus</keyword>
<gene>
    <name evidence="6" type="ORF">F3Y22_tig00116983pilonHSYRG00107</name>
</gene>
<comment type="caution">
    <text evidence="6">The sequence shown here is derived from an EMBL/GenBank/DDBJ whole genome shotgun (WGS) entry which is preliminary data.</text>
</comment>
<evidence type="ECO:0000313" key="7">
    <source>
        <dbReference type="Proteomes" id="UP000436088"/>
    </source>
</evidence>
<keyword evidence="4" id="KW-0175">Coiled coil</keyword>
<evidence type="ECO:0000256" key="1">
    <source>
        <dbReference type="ARBA" id="ARBA00023015"/>
    </source>
</evidence>
<feature type="coiled-coil region" evidence="4">
    <location>
        <begin position="4"/>
        <end position="52"/>
    </location>
</feature>
<dbReference type="GO" id="GO:0043565">
    <property type="term" value="F:sequence-specific DNA binding"/>
    <property type="evidence" value="ECO:0007669"/>
    <property type="project" value="InterPro"/>
</dbReference>
<proteinExistence type="inferred from homology"/>
<dbReference type="Proteomes" id="UP000436088">
    <property type="component" value="Unassembled WGS sequence"/>
</dbReference>
<dbReference type="PANTHER" id="PTHR24326">
    <property type="entry name" value="HOMEOBOX-LEUCINE ZIPPER PROTEIN"/>
    <property type="match status" value="1"/>
</dbReference>
<comment type="subcellular location">
    <subcellularLocation>
        <location evidence="3">Nucleus</location>
    </subcellularLocation>
</comment>
<sequence>MVPNKRARRKSKDLEREYATLQGNYNNLASKFEALKKEKQVLLSQLQKLNDLLKKPKEEEQCCGQVDDKLSFSMERWEHAVGVLSDDDSGVMTGYFRLEEA</sequence>
<comment type="function">
    <text evidence="3">Transcription factor.</text>
</comment>
<name>A0A6A2WFZ6_HIBSY</name>
<dbReference type="PANTHER" id="PTHR24326:SF604">
    <property type="entry name" value="HOMEOBOX-LEUCINE ZIPPER PROTEIN ATHB-7"/>
    <property type="match status" value="1"/>
</dbReference>
<keyword evidence="3" id="KW-0238">DNA-binding</keyword>
<dbReference type="AlphaFoldDB" id="A0A6A2WFZ6"/>
<dbReference type="GO" id="GO:0045893">
    <property type="term" value="P:positive regulation of DNA-templated transcription"/>
    <property type="evidence" value="ECO:0007669"/>
    <property type="project" value="TreeGrafter"/>
</dbReference>
<feature type="domain" description="Leucine zipper homeobox-associated" evidence="5">
    <location>
        <begin position="12"/>
        <end position="53"/>
    </location>
</feature>
<dbReference type="EMBL" id="VEPZ02001755">
    <property type="protein sequence ID" value="KAE8657752.1"/>
    <property type="molecule type" value="Genomic_DNA"/>
</dbReference>